<dbReference type="RefSeq" id="XP_025350186.1">
    <property type="nucleotide sequence ID" value="XM_025494067.1"/>
</dbReference>
<dbReference type="PROSITE" id="PS50280">
    <property type="entry name" value="SET"/>
    <property type="match status" value="1"/>
</dbReference>
<evidence type="ECO:0000259" key="2">
    <source>
        <dbReference type="PROSITE" id="PS50280"/>
    </source>
</evidence>
<name>A0A316UCU8_9BASI</name>
<feature type="domain" description="SET" evidence="2">
    <location>
        <begin position="67"/>
        <end position="212"/>
    </location>
</feature>
<dbReference type="STRING" id="1684307.A0A316UCU8"/>
<protein>
    <recommendedName>
        <fullName evidence="2">SET domain-containing protein</fullName>
    </recommendedName>
</protein>
<reference evidence="3 4" key="1">
    <citation type="journal article" date="2018" name="Mol. Biol. Evol.">
        <title>Broad Genomic Sampling Reveals a Smut Pathogenic Ancestry of the Fungal Clade Ustilaginomycotina.</title>
        <authorList>
            <person name="Kijpornyongpan T."/>
            <person name="Mondo S.J."/>
            <person name="Barry K."/>
            <person name="Sandor L."/>
            <person name="Lee J."/>
            <person name="Lipzen A."/>
            <person name="Pangilinan J."/>
            <person name="LaButti K."/>
            <person name="Hainaut M."/>
            <person name="Henrissat B."/>
            <person name="Grigoriev I.V."/>
            <person name="Spatafora J.W."/>
            <person name="Aime M.C."/>
        </authorList>
    </citation>
    <scope>NUCLEOTIDE SEQUENCE [LARGE SCALE GENOMIC DNA]</scope>
    <source>
        <strain evidence="3 4">MCA 4718</strain>
    </source>
</reference>
<feature type="compositionally biased region" description="Polar residues" evidence="1">
    <location>
        <begin position="235"/>
        <end position="246"/>
    </location>
</feature>
<keyword evidence="4" id="KW-1185">Reference proteome</keyword>
<dbReference type="EMBL" id="KZ819322">
    <property type="protein sequence ID" value="PWN23026.1"/>
    <property type="molecule type" value="Genomic_DNA"/>
</dbReference>
<dbReference type="Proteomes" id="UP000245942">
    <property type="component" value="Unassembled WGS sequence"/>
</dbReference>
<dbReference type="GeneID" id="37015801"/>
<evidence type="ECO:0000313" key="3">
    <source>
        <dbReference type="EMBL" id="PWN23026.1"/>
    </source>
</evidence>
<evidence type="ECO:0000313" key="4">
    <source>
        <dbReference type="Proteomes" id="UP000245942"/>
    </source>
</evidence>
<evidence type="ECO:0000256" key="1">
    <source>
        <dbReference type="SAM" id="MobiDB-lite"/>
    </source>
</evidence>
<dbReference type="AlphaFoldDB" id="A0A316UCU8"/>
<accession>A0A316UCU8</accession>
<dbReference type="InterPro" id="IPR001214">
    <property type="entry name" value="SET_dom"/>
</dbReference>
<proteinExistence type="predicted"/>
<dbReference type="SUPFAM" id="SSF82199">
    <property type="entry name" value="SET domain"/>
    <property type="match status" value="1"/>
</dbReference>
<gene>
    <name evidence="3" type="ORF">BCV69DRAFT_296987</name>
</gene>
<dbReference type="Gene3D" id="2.170.270.10">
    <property type="entry name" value="SET domain"/>
    <property type="match status" value="1"/>
</dbReference>
<sequence length="269" mass="29445">MSKQRTSSRDVGIRYPLSAPVNWPEDVSYLAEACSPSPNLSPEHKRIFCSPLPADSPFHPALLRSQDWTVIKPITSPAHPAYGQSGLFAKKAIPPRTILLLYFGQVHTEEESDESSDYDLGVWAPSTGPSGGDGMRLGIDATKMGNEARFVNDYRGVAQRANVEFQEYEIPAAAVDSLSDRDDVPALPLRGLYFQSGSREIKPGEELLTSYGKGFWAARKPAEVEEDEKALTEGQAGTISRQSQAAPVSHVEAMLARQRARLQGMKSAR</sequence>
<feature type="region of interest" description="Disordered" evidence="1">
    <location>
        <begin position="226"/>
        <end position="250"/>
    </location>
</feature>
<organism evidence="3 4">
    <name type="scientific">Pseudomicrostroma glucosiphilum</name>
    <dbReference type="NCBI Taxonomy" id="1684307"/>
    <lineage>
        <taxon>Eukaryota</taxon>
        <taxon>Fungi</taxon>
        <taxon>Dikarya</taxon>
        <taxon>Basidiomycota</taxon>
        <taxon>Ustilaginomycotina</taxon>
        <taxon>Exobasidiomycetes</taxon>
        <taxon>Microstromatales</taxon>
        <taxon>Microstromatales incertae sedis</taxon>
        <taxon>Pseudomicrostroma</taxon>
    </lineage>
</organism>
<dbReference type="Pfam" id="PF00856">
    <property type="entry name" value="SET"/>
    <property type="match status" value="1"/>
</dbReference>
<dbReference type="OrthoDB" id="5792673at2759"/>
<dbReference type="InterPro" id="IPR046341">
    <property type="entry name" value="SET_dom_sf"/>
</dbReference>